<comment type="caution">
    <text evidence="1">The sequence shown here is derived from an EMBL/GenBank/DDBJ whole genome shotgun (WGS) entry which is preliminary data.</text>
</comment>
<organism evidence="1 2">
    <name type="scientific">Acrocarpospora corrugata</name>
    <dbReference type="NCBI Taxonomy" id="35763"/>
    <lineage>
        <taxon>Bacteria</taxon>
        <taxon>Bacillati</taxon>
        <taxon>Actinomycetota</taxon>
        <taxon>Actinomycetes</taxon>
        <taxon>Streptosporangiales</taxon>
        <taxon>Streptosporangiaceae</taxon>
        <taxon>Acrocarpospora</taxon>
    </lineage>
</organism>
<accession>A0A5M3WG69</accession>
<proteinExistence type="predicted"/>
<name>A0A5M3WG69_9ACTN</name>
<keyword evidence="2" id="KW-1185">Reference proteome</keyword>
<dbReference type="Proteomes" id="UP000334990">
    <property type="component" value="Unassembled WGS sequence"/>
</dbReference>
<evidence type="ECO:0000313" key="2">
    <source>
        <dbReference type="Proteomes" id="UP000334990"/>
    </source>
</evidence>
<dbReference type="EMBL" id="BLAD01000134">
    <property type="protein sequence ID" value="GES06163.1"/>
    <property type="molecule type" value="Genomic_DNA"/>
</dbReference>
<sequence length="205" mass="20694">MGGRVVRARGKVVATALAVVVSVFVSTIGVPDGLVTSASAAELPEPMKENSVAGRPLAVPSVEPGAEDLHKPPVPRAVVWPKAGSGEVAVGAKPVAVGSLPVKVGPPEPLLQGSSPVVGQAGKPLARSDAAAAQQADRATGVAPARVKVQTFDEATARRIGGVGGLFGFPGRLQRRFRLPAVVGPAARVRAGQCAFRGMPGEDGR</sequence>
<protein>
    <submittedName>
        <fullName evidence="1">Uncharacterized protein</fullName>
    </submittedName>
</protein>
<dbReference type="AlphaFoldDB" id="A0A5M3WG69"/>
<gene>
    <name evidence="1" type="ORF">Acor_82320</name>
</gene>
<reference evidence="1 2" key="1">
    <citation type="submission" date="2019-10" db="EMBL/GenBank/DDBJ databases">
        <title>Whole genome shotgun sequence of Acrocarpospora corrugata NBRC 13972.</title>
        <authorList>
            <person name="Ichikawa N."/>
            <person name="Kimura A."/>
            <person name="Kitahashi Y."/>
            <person name="Komaki H."/>
            <person name="Oguchi A."/>
        </authorList>
    </citation>
    <scope>NUCLEOTIDE SEQUENCE [LARGE SCALE GENOMIC DNA]</scope>
    <source>
        <strain evidence="1 2">NBRC 13972</strain>
    </source>
</reference>
<evidence type="ECO:0000313" key="1">
    <source>
        <dbReference type="EMBL" id="GES06163.1"/>
    </source>
</evidence>